<accession>A0A3B1BC02</accession>
<gene>
    <name evidence="1" type="ORF">MNBD_GAMMA20-1674</name>
</gene>
<name>A0A3B1BC02_9ZZZZ</name>
<dbReference type="EMBL" id="UOFU01000351">
    <property type="protein sequence ID" value="VAX03835.1"/>
    <property type="molecule type" value="Genomic_DNA"/>
</dbReference>
<reference evidence="1" key="1">
    <citation type="submission" date="2018-06" db="EMBL/GenBank/DDBJ databases">
        <authorList>
            <person name="Zhirakovskaya E."/>
        </authorList>
    </citation>
    <scope>NUCLEOTIDE SEQUENCE</scope>
</reference>
<dbReference type="AlphaFoldDB" id="A0A3B1BC02"/>
<organism evidence="1">
    <name type="scientific">hydrothermal vent metagenome</name>
    <dbReference type="NCBI Taxonomy" id="652676"/>
    <lineage>
        <taxon>unclassified sequences</taxon>
        <taxon>metagenomes</taxon>
        <taxon>ecological metagenomes</taxon>
    </lineage>
</organism>
<protein>
    <recommendedName>
        <fullName evidence="2">DUF1585 domain-containing protein</fullName>
    </recommendedName>
</protein>
<proteinExistence type="predicted"/>
<evidence type="ECO:0000313" key="1">
    <source>
        <dbReference type="EMBL" id="VAX03835.1"/>
    </source>
</evidence>
<evidence type="ECO:0008006" key="2">
    <source>
        <dbReference type="Google" id="ProtNLM"/>
    </source>
</evidence>
<sequence length="428" mass="46976">MRDSRHSANTAKTAFSGALMIFLALGMATNASAGPDRDQAKRIHDRLVGTPPSIACLDQLEARLQNEGAKAVALDAIDKDPADAEDHCVDPSFYNVTLKNFITPWTNEEQSVFAPLNDYTATVIGIIRDNVDFREILYGDILYTGSNDISPPYANNSNAHYEAMEEQGVNLADPTALVDRKQSTVTQSAGGGAGLPDTATAGIITSRAAARAFFIDGTNRAMFRFTLLNHLCTDLEQIKDPTRTHDRIPQDVARSPGGDSRIFMNACVGCHAGMDPLHQALAYYDFEYPDGNSDGGQLVYNTSDVETDNEGEPTRVQRKYLINANNFEFGYVVTDDQWENYWRKGPNSVLGWNPTPMSNDGKGAGAKSFGMEFAYSEAFARCQVKKVFKAVCFRPPNDGQIDTLITTFKDGYRLKDVFAESAAYCRGD</sequence>